<dbReference type="EMBL" id="KN831990">
    <property type="protein sequence ID" value="KIO01184.1"/>
    <property type="molecule type" value="Genomic_DNA"/>
</dbReference>
<dbReference type="HOGENOM" id="CLU_043974_1_0_1"/>
<sequence length="221" mass="23920">MAEANEAYERWVAEETVWEKADEDIWMGEEVTQEAGEQGMSVTMPAVTEKMLHVKVVSQPGLKDEPKIIIPPGSILHKVPCMRCMVKNVACTGPVRWMCDGCACIKQGCKKLNKSMGKKVQKGTSTTQSLKAAKASLSKRAADDDNDEVQVVKSCACVKGKATVCGGLDSKVTANLSQSLRLLHTEATELHAAYLCLQVCVDQLTEALEKIGVDSSRADCS</sequence>
<name>A0A0C3P1G6_PISTI</name>
<gene>
    <name evidence="1" type="ORF">M404DRAFT_28914</name>
</gene>
<evidence type="ECO:0000313" key="1">
    <source>
        <dbReference type="EMBL" id="KIO01184.1"/>
    </source>
</evidence>
<dbReference type="InParanoid" id="A0A0C3P1G6"/>
<dbReference type="Proteomes" id="UP000054217">
    <property type="component" value="Unassembled WGS sequence"/>
</dbReference>
<protein>
    <submittedName>
        <fullName evidence="1">Uncharacterized protein</fullName>
    </submittedName>
</protein>
<organism evidence="1 2">
    <name type="scientific">Pisolithus tinctorius Marx 270</name>
    <dbReference type="NCBI Taxonomy" id="870435"/>
    <lineage>
        <taxon>Eukaryota</taxon>
        <taxon>Fungi</taxon>
        <taxon>Dikarya</taxon>
        <taxon>Basidiomycota</taxon>
        <taxon>Agaricomycotina</taxon>
        <taxon>Agaricomycetes</taxon>
        <taxon>Agaricomycetidae</taxon>
        <taxon>Boletales</taxon>
        <taxon>Sclerodermatineae</taxon>
        <taxon>Pisolithaceae</taxon>
        <taxon>Pisolithus</taxon>
    </lineage>
</organism>
<evidence type="ECO:0000313" key="2">
    <source>
        <dbReference type="Proteomes" id="UP000054217"/>
    </source>
</evidence>
<reference evidence="1 2" key="1">
    <citation type="submission" date="2014-04" db="EMBL/GenBank/DDBJ databases">
        <authorList>
            <consortium name="DOE Joint Genome Institute"/>
            <person name="Kuo A."/>
            <person name="Kohler A."/>
            <person name="Costa M.D."/>
            <person name="Nagy L.G."/>
            <person name="Floudas D."/>
            <person name="Copeland A."/>
            <person name="Barry K.W."/>
            <person name="Cichocki N."/>
            <person name="Veneault-Fourrey C."/>
            <person name="LaButti K."/>
            <person name="Lindquist E.A."/>
            <person name="Lipzen A."/>
            <person name="Lundell T."/>
            <person name="Morin E."/>
            <person name="Murat C."/>
            <person name="Sun H."/>
            <person name="Tunlid A."/>
            <person name="Henrissat B."/>
            <person name="Grigoriev I.V."/>
            <person name="Hibbett D.S."/>
            <person name="Martin F."/>
            <person name="Nordberg H.P."/>
            <person name="Cantor M.N."/>
            <person name="Hua S.X."/>
        </authorList>
    </citation>
    <scope>NUCLEOTIDE SEQUENCE [LARGE SCALE GENOMIC DNA]</scope>
    <source>
        <strain evidence="1 2">Marx 270</strain>
    </source>
</reference>
<reference evidence="2" key="2">
    <citation type="submission" date="2015-01" db="EMBL/GenBank/DDBJ databases">
        <title>Evolutionary Origins and Diversification of the Mycorrhizal Mutualists.</title>
        <authorList>
            <consortium name="DOE Joint Genome Institute"/>
            <consortium name="Mycorrhizal Genomics Consortium"/>
            <person name="Kohler A."/>
            <person name="Kuo A."/>
            <person name="Nagy L.G."/>
            <person name="Floudas D."/>
            <person name="Copeland A."/>
            <person name="Barry K.W."/>
            <person name="Cichocki N."/>
            <person name="Veneault-Fourrey C."/>
            <person name="LaButti K."/>
            <person name="Lindquist E.A."/>
            <person name="Lipzen A."/>
            <person name="Lundell T."/>
            <person name="Morin E."/>
            <person name="Murat C."/>
            <person name="Riley R."/>
            <person name="Ohm R."/>
            <person name="Sun H."/>
            <person name="Tunlid A."/>
            <person name="Henrissat B."/>
            <person name="Grigoriev I.V."/>
            <person name="Hibbett D.S."/>
            <person name="Martin F."/>
        </authorList>
    </citation>
    <scope>NUCLEOTIDE SEQUENCE [LARGE SCALE GENOMIC DNA]</scope>
    <source>
        <strain evidence="2">Marx 270</strain>
    </source>
</reference>
<dbReference type="AlphaFoldDB" id="A0A0C3P1G6"/>
<keyword evidence="2" id="KW-1185">Reference proteome</keyword>
<accession>A0A0C3P1G6</accession>
<proteinExistence type="predicted"/>